<organism evidence="1 2">
    <name type="scientific">Stenotrophomonas capsici</name>
    <dbReference type="NCBI Taxonomy" id="3110230"/>
    <lineage>
        <taxon>Bacteria</taxon>
        <taxon>Pseudomonadati</taxon>
        <taxon>Pseudomonadota</taxon>
        <taxon>Gammaproteobacteria</taxon>
        <taxon>Lysobacterales</taxon>
        <taxon>Lysobacteraceae</taxon>
        <taxon>Stenotrophomonas</taxon>
    </lineage>
</organism>
<evidence type="ECO:0000313" key="2">
    <source>
        <dbReference type="Proteomes" id="UP001301653"/>
    </source>
</evidence>
<accession>A0ABU5V3W3</accession>
<dbReference type="RefSeq" id="WP_323438849.1">
    <property type="nucleotide sequence ID" value="NZ_JAYFUH010000182.1"/>
</dbReference>
<evidence type="ECO:0000313" key="1">
    <source>
        <dbReference type="EMBL" id="MEA5668059.1"/>
    </source>
</evidence>
<protein>
    <submittedName>
        <fullName evidence="1">Uncharacterized protein</fullName>
    </submittedName>
</protein>
<dbReference type="EMBL" id="JAYFUH010000182">
    <property type="protein sequence ID" value="MEA5668059.1"/>
    <property type="molecule type" value="Genomic_DNA"/>
</dbReference>
<dbReference type="Proteomes" id="UP001301653">
    <property type="component" value="Unassembled WGS sequence"/>
</dbReference>
<name>A0ABU5V3W3_9GAMM</name>
<reference evidence="1 2" key="1">
    <citation type="submission" date="2023-12" db="EMBL/GenBank/DDBJ databases">
        <title>Stenotrophomonas guangdongensis sp. nov., isolated from wilted pepper plants (Capsicum annuum).</title>
        <authorList>
            <person name="Qiu M."/>
            <person name="Li Y."/>
            <person name="Liu Q."/>
            <person name="Zhang X."/>
            <person name="Huang Y."/>
            <person name="Guo R."/>
            <person name="Hu M."/>
            <person name="Zhou J."/>
            <person name="Zhou X."/>
        </authorList>
    </citation>
    <scope>NUCLEOTIDE SEQUENCE [LARGE SCALE GENOMIC DNA]</scope>
    <source>
        <strain evidence="1 2">MH1</strain>
    </source>
</reference>
<sequence>MNIDEIEIKLSEFLSRTWKLEDTPPFLRSYVRLLLVYKNELSHMEVAALLDRLRQLSGEQPAPDNFHELRITLRERLNQDLSRGETESRNGALNRLFFAALLDSAETDFFYLTEPMFEFSKIMSTDPETLKRILDEEFSGFMIRQAQAE</sequence>
<gene>
    <name evidence="1" type="ORF">VA603_10985</name>
</gene>
<proteinExistence type="predicted"/>
<comment type="caution">
    <text evidence="1">The sequence shown here is derived from an EMBL/GenBank/DDBJ whole genome shotgun (WGS) entry which is preliminary data.</text>
</comment>
<keyword evidence="2" id="KW-1185">Reference proteome</keyword>